<evidence type="ECO:0000313" key="2">
    <source>
        <dbReference type="EMBL" id="KAK4748505.1"/>
    </source>
</evidence>
<dbReference type="EMBL" id="JAXIOK010000019">
    <property type="protein sequence ID" value="KAK4748505.1"/>
    <property type="molecule type" value="Genomic_DNA"/>
</dbReference>
<comment type="caution">
    <text evidence="2">The sequence shown here is derived from an EMBL/GenBank/DDBJ whole genome shotgun (WGS) entry which is preliminary data.</text>
</comment>
<gene>
    <name evidence="2" type="ORF">SAY87_015091</name>
</gene>
<feature type="compositionally biased region" description="Basic and acidic residues" evidence="1">
    <location>
        <begin position="11"/>
        <end position="37"/>
    </location>
</feature>
<reference evidence="2 3" key="1">
    <citation type="journal article" date="2023" name="Hortic Res">
        <title>Pangenome of water caltrop reveals structural variations and asymmetric subgenome divergence after allopolyploidization.</title>
        <authorList>
            <person name="Zhang X."/>
            <person name="Chen Y."/>
            <person name="Wang L."/>
            <person name="Yuan Y."/>
            <person name="Fang M."/>
            <person name="Shi L."/>
            <person name="Lu R."/>
            <person name="Comes H.P."/>
            <person name="Ma Y."/>
            <person name="Chen Y."/>
            <person name="Huang G."/>
            <person name="Zhou Y."/>
            <person name="Zheng Z."/>
            <person name="Qiu Y."/>
        </authorList>
    </citation>
    <scope>NUCLEOTIDE SEQUENCE [LARGE SCALE GENOMIC DNA]</scope>
    <source>
        <tissue evidence="2">Roots</tissue>
    </source>
</reference>
<protein>
    <submittedName>
        <fullName evidence="2">Uncharacterized protein</fullName>
    </submittedName>
</protein>
<organism evidence="2 3">
    <name type="scientific">Trapa incisa</name>
    <dbReference type="NCBI Taxonomy" id="236973"/>
    <lineage>
        <taxon>Eukaryota</taxon>
        <taxon>Viridiplantae</taxon>
        <taxon>Streptophyta</taxon>
        <taxon>Embryophyta</taxon>
        <taxon>Tracheophyta</taxon>
        <taxon>Spermatophyta</taxon>
        <taxon>Magnoliopsida</taxon>
        <taxon>eudicotyledons</taxon>
        <taxon>Gunneridae</taxon>
        <taxon>Pentapetalae</taxon>
        <taxon>rosids</taxon>
        <taxon>malvids</taxon>
        <taxon>Myrtales</taxon>
        <taxon>Lythraceae</taxon>
        <taxon>Trapa</taxon>
    </lineage>
</organism>
<proteinExistence type="predicted"/>
<evidence type="ECO:0000256" key="1">
    <source>
        <dbReference type="SAM" id="MobiDB-lite"/>
    </source>
</evidence>
<dbReference type="Proteomes" id="UP001345219">
    <property type="component" value="Chromosome 12"/>
</dbReference>
<dbReference type="AlphaFoldDB" id="A0AAN7GL44"/>
<sequence length="119" mass="13724">MEAMRMKHQLPSKDKVEDDKKRKRGLDDQGNHGHGTKDITVVLAKRPRLVWTSYMHQKFLKAIEIIHKRKTPHYFSNINQQLVPPLVAPTTKQFIFPRNLSIQPLKPLHTSIGDGPGQQ</sequence>
<feature type="compositionally biased region" description="Basic residues" evidence="1">
    <location>
        <begin position="1"/>
        <end position="10"/>
    </location>
</feature>
<name>A0AAN7GL44_9MYRT</name>
<keyword evidence="3" id="KW-1185">Reference proteome</keyword>
<dbReference type="Gene3D" id="1.10.10.60">
    <property type="entry name" value="Homeodomain-like"/>
    <property type="match status" value="1"/>
</dbReference>
<evidence type="ECO:0000313" key="3">
    <source>
        <dbReference type="Proteomes" id="UP001345219"/>
    </source>
</evidence>
<accession>A0AAN7GL44</accession>
<feature type="region of interest" description="Disordered" evidence="1">
    <location>
        <begin position="1"/>
        <end position="39"/>
    </location>
</feature>